<evidence type="ECO:0000256" key="2">
    <source>
        <dbReference type="ARBA" id="ARBA00007639"/>
    </source>
</evidence>
<evidence type="ECO:0000313" key="4">
    <source>
        <dbReference type="EMBL" id="OPX47099.1"/>
    </source>
</evidence>
<protein>
    <submittedName>
        <fullName evidence="4">Periplasmic binding protein and sugar binding domain of LacI family protein</fullName>
    </submittedName>
</protein>
<dbReference type="EMBL" id="LTAY01000059">
    <property type="protein sequence ID" value="OPX47099.1"/>
    <property type="molecule type" value="Genomic_DNA"/>
</dbReference>
<name>A0A1V4ST99_9CLOT</name>
<evidence type="ECO:0000313" key="5">
    <source>
        <dbReference type="Proteomes" id="UP000191448"/>
    </source>
</evidence>
<dbReference type="AlphaFoldDB" id="A0A1V4ST99"/>
<dbReference type="PANTHER" id="PTHR30036">
    <property type="entry name" value="D-XYLOSE-BINDING PERIPLASMIC PROTEIN"/>
    <property type="match status" value="1"/>
</dbReference>
<comment type="similarity">
    <text evidence="2">Belongs to the bacterial solute-binding protein 2 family.</text>
</comment>
<feature type="domain" description="Periplasmic binding protein" evidence="3">
    <location>
        <begin position="39"/>
        <end position="282"/>
    </location>
</feature>
<sequence>MKKRKKRILVFTFSLAVISLIIFINEAVLLKEKNEIFNISVITKGGKINSFSRLKSGIDGAKKEMGVNINFINLEGKENKEEQIKVLREELNKEVDAILIQPIEYNYIKEEIDKSKKKTPIVVLETKVEDSKVINIPYDNYKIGYKLADEIMSRGHFKKNILVLIEEDVDYIKKRKEGFIESIKLTNNMVQFLQVKRKEEVERIFKENKSDIIVTFDMELLEEIAKIKEGLFKESKIEVYGVGTNDYIISALEKGIINGFSVQSEFNMGYLGVKAAVDLIKKNRFEDVVIDSRMINYENMYYDYNQKILFPFVN</sequence>
<proteinExistence type="inferred from homology"/>
<reference evidence="4 5" key="1">
    <citation type="submission" date="2016-02" db="EMBL/GenBank/DDBJ databases">
        <title>Genome sequence of Clostridium thermobutyricum DSM 4928.</title>
        <authorList>
            <person name="Poehlein A."/>
            <person name="Daniel R."/>
        </authorList>
    </citation>
    <scope>NUCLEOTIDE SEQUENCE [LARGE SCALE GENOMIC DNA]</scope>
    <source>
        <strain evidence="4 5">DSM 4928</strain>
    </source>
</reference>
<dbReference type="Proteomes" id="UP000191448">
    <property type="component" value="Unassembled WGS sequence"/>
</dbReference>
<dbReference type="InterPro" id="IPR050555">
    <property type="entry name" value="Bact_Solute-Bind_Prot2"/>
</dbReference>
<dbReference type="Pfam" id="PF13407">
    <property type="entry name" value="Peripla_BP_4"/>
    <property type="match status" value="1"/>
</dbReference>
<dbReference type="InterPro" id="IPR025997">
    <property type="entry name" value="SBP_2_dom"/>
</dbReference>
<dbReference type="SUPFAM" id="SSF53822">
    <property type="entry name" value="Periplasmic binding protein-like I"/>
    <property type="match status" value="1"/>
</dbReference>
<dbReference type="InterPro" id="IPR028082">
    <property type="entry name" value="Peripla_BP_I"/>
</dbReference>
<accession>A0A1V4ST99</accession>
<gene>
    <name evidence="4" type="ORF">CLTHE_23380</name>
</gene>
<dbReference type="Gene3D" id="3.40.50.2300">
    <property type="match status" value="2"/>
</dbReference>
<dbReference type="GO" id="GO:0030288">
    <property type="term" value="C:outer membrane-bounded periplasmic space"/>
    <property type="evidence" value="ECO:0007669"/>
    <property type="project" value="TreeGrafter"/>
</dbReference>
<evidence type="ECO:0000259" key="3">
    <source>
        <dbReference type="Pfam" id="PF13407"/>
    </source>
</evidence>
<organism evidence="4 5">
    <name type="scientific">Clostridium thermobutyricum DSM 4928</name>
    <dbReference type="NCBI Taxonomy" id="1121339"/>
    <lineage>
        <taxon>Bacteria</taxon>
        <taxon>Bacillati</taxon>
        <taxon>Bacillota</taxon>
        <taxon>Clostridia</taxon>
        <taxon>Eubacteriales</taxon>
        <taxon>Clostridiaceae</taxon>
        <taxon>Clostridium</taxon>
    </lineage>
</organism>
<comment type="subcellular location">
    <subcellularLocation>
        <location evidence="1">Cell envelope</location>
    </subcellularLocation>
</comment>
<dbReference type="OrthoDB" id="2065670at2"/>
<comment type="caution">
    <text evidence="4">The sequence shown here is derived from an EMBL/GenBank/DDBJ whole genome shotgun (WGS) entry which is preliminary data.</text>
</comment>
<dbReference type="GO" id="GO:0030246">
    <property type="term" value="F:carbohydrate binding"/>
    <property type="evidence" value="ECO:0007669"/>
    <property type="project" value="TreeGrafter"/>
</dbReference>
<dbReference type="RefSeq" id="WP_080023581.1">
    <property type="nucleotide sequence ID" value="NZ_LTAY01000059.1"/>
</dbReference>
<dbReference type="PANTHER" id="PTHR30036:SF7">
    <property type="entry name" value="ABC TRANSPORTER PERIPLASMIC-BINDING PROTEIN YPHF"/>
    <property type="match status" value="1"/>
</dbReference>
<evidence type="ECO:0000256" key="1">
    <source>
        <dbReference type="ARBA" id="ARBA00004196"/>
    </source>
</evidence>